<dbReference type="GO" id="GO:0031965">
    <property type="term" value="C:nuclear membrane"/>
    <property type="evidence" value="ECO:0007669"/>
    <property type="project" value="UniProtKB-UniRule"/>
</dbReference>
<protein>
    <recommendedName>
        <fullName evidence="9">Nuclear pore complex protein Nup85</fullName>
    </recommendedName>
</protein>
<evidence type="ECO:0000256" key="2">
    <source>
        <dbReference type="ARBA" id="ARBA00005573"/>
    </source>
</evidence>
<dbReference type="InterPro" id="IPR011502">
    <property type="entry name" value="Nucleoporin_Nup85"/>
</dbReference>
<keyword evidence="4 9" id="KW-0509">mRNA transport</keyword>
<dbReference type="GO" id="GO:0031080">
    <property type="term" value="C:nuclear pore outer ring"/>
    <property type="evidence" value="ECO:0007669"/>
    <property type="project" value="TreeGrafter"/>
</dbReference>
<evidence type="ECO:0000256" key="10">
    <source>
        <dbReference type="SAM" id="MobiDB-lite"/>
    </source>
</evidence>
<dbReference type="GO" id="GO:0045893">
    <property type="term" value="P:positive regulation of DNA-templated transcription"/>
    <property type="evidence" value="ECO:0007669"/>
    <property type="project" value="TreeGrafter"/>
</dbReference>
<comment type="caution">
    <text evidence="11">The sequence shown here is derived from an EMBL/GenBank/DDBJ whole genome shotgun (WGS) entry which is preliminary data.</text>
</comment>
<feature type="region of interest" description="Disordered" evidence="10">
    <location>
        <begin position="637"/>
        <end position="662"/>
    </location>
</feature>
<dbReference type="GO" id="GO:0006406">
    <property type="term" value="P:mRNA export from nucleus"/>
    <property type="evidence" value="ECO:0007669"/>
    <property type="project" value="TreeGrafter"/>
</dbReference>
<proteinExistence type="inferred from homology"/>
<reference evidence="11" key="1">
    <citation type="submission" date="2023-03" db="EMBL/GenBank/DDBJ databases">
        <authorList>
            <person name="Steffen K."/>
            <person name="Cardenas P."/>
        </authorList>
    </citation>
    <scope>NUCLEOTIDE SEQUENCE</scope>
</reference>
<dbReference type="PANTHER" id="PTHR13373:SF21">
    <property type="entry name" value="NUCLEAR PORE COMPLEX PROTEIN NUP85"/>
    <property type="match status" value="1"/>
</dbReference>
<comment type="function">
    <text evidence="9">Functions as a component of the nuclear pore complex (NPC).</text>
</comment>
<keyword evidence="6 9" id="KW-0811">Translocation</keyword>
<dbReference type="Pfam" id="PF07575">
    <property type="entry name" value="Nucleopor_Nup85"/>
    <property type="match status" value="2"/>
</dbReference>
<dbReference type="AlphaFoldDB" id="A0AA35S9V6"/>
<keyword evidence="3 9" id="KW-0813">Transport</keyword>
<keyword evidence="7 9" id="KW-0906">Nuclear pore complex</keyword>
<comment type="subcellular location">
    <subcellularLocation>
        <location evidence="1 9">Nucleus</location>
        <location evidence="1 9">Nuclear pore complex</location>
    </subcellularLocation>
</comment>
<evidence type="ECO:0000256" key="7">
    <source>
        <dbReference type="ARBA" id="ARBA00023132"/>
    </source>
</evidence>
<dbReference type="PANTHER" id="PTHR13373">
    <property type="entry name" value="FROUNT PROTEIN-RELATED"/>
    <property type="match status" value="1"/>
</dbReference>
<evidence type="ECO:0000313" key="11">
    <source>
        <dbReference type="EMBL" id="CAI8026145.1"/>
    </source>
</evidence>
<evidence type="ECO:0000256" key="4">
    <source>
        <dbReference type="ARBA" id="ARBA00022816"/>
    </source>
</evidence>
<evidence type="ECO:0000256" key="1">
    <source>
        <dbReference type="ARBA" id="ARBA00004567"/>
    </source>
</evidence>
<gene>
    <name evidence="11" type="ORF">GBAR_LOCUS15053</name>
</gene>
<comment type="similarity">
    <text evidence="2 9">Belongs to the nucleoporin Nup85 family.</text>
</comment>
<keyword evidence="8 9" id="KW-0539">Nucleus</keyword>
<evidence type="ECO:0000256" key="8">
    <source>
        <dbReference type="ARBA" id="ARBA00023242"/>
    </source>
</evidence>
<dbReference type="GO" id="GO:0006606">
    <property type="term" value="P:protein import into nucleus"/>
    <property type="evidence" value="ECO:0007669"/>
    <property type="project" value="TreeGrafter"/>
</dbReference>
<evidence type="ECO:0000256" key="9">
    <source>
        <dbReference type="RuleBase" id="RU365073"/>
    </source>
</evidence>
<evidence type="ECO:0000256" key="6">
    <source>
        <dbReference type="ARBA" id="ARBA00023010"/>
    </source>
</evidence>
<evidence type="ECO:0000256" key="5">
    <source>
        <dbReference type="ARBA" id="ARBA00022927"/>
    </source>
</evidence>
<comment type="subunit">
    <text evidence="9">Component of the nuclear pore complex (NPC).</text>
</comment>
<name>A0AA35S9V6_GEOBA</name>
<dbReference type="GO" id="GO:0017056">
    <property type="term" value="F:structural constituent of nuclear pore"/>
    <property type="evidence" value="ECO:0007669"/>
    <property type="project" value="TreeGrafter"/>
</dbReference>
<evidence type="ECO:0000313" key="12">
    <source>
        <dbReference type="Proteomes" id="UP001174909"/>
    </source>
</evidence>
<keyword evidence="5 9" id="KW-0653">Protein transport</keyword>
<accession>A0AA35S9V6</accession>
<feature type="compositionally biased region" description="Polar residues" evidence="10">
    <location>
        <begin position="637"/>
        <end position="647"/>
    </location>
</feature>
<dbReference type="Proteomes" id="UP001174909">
    <property type="component" value="Unassembled WGS sequence"/>
</dbReference>
<organism evidence="11 12">
    <name type="scientific">Geodia barretti</name>
    <name type="common">Barrett's horny sponge</name>
    <dbReference type="NCBI Taxonomy" id="519541"/>
    <lineage>
        <taxon>Eukaryota</taxon>
        <taxon>Metazoa</taxon>
        <taxon>Porifera</taxon>
        <taxon>Demospongiae</taxon>
        <taxon>Heteroscleromorpha</taxon>
        <taxon>Tetractinellida</taxon>
        <taxon>Astrophorina</taxon>
        <taxon>Geodiidae</taxon>
        <taxon>Geodia</taxon>
    </lineage>
</organism>
<keyword evidence="12" id="KW-1185">Reference proteome</keyword>
<evidence type="ECO:0000256" key="3">
    <source>
        <dbReference type="ARBA" id="ARBA00022448"/>
    </source>
</evidence>
<keyword evidence="9" id="KW-0472">Membrane</keyword>
<dbReference type="EMBL" id="CASHTH010002200">
    <property type="protein sequence ID" value="CAI8026145.1"/>
    <property type="molecule type" value="Genomic_DNA"/>
</dbReference>
<sequence length="686" mass="77466">MKDRQRLRKSWLEIKTLLNTLVWRLCSSEGEMDDSFQRASLYPTTLLVPGLPANCPLLASWSGPQRLVLFPRPTEGARQWAGLAQVSWDAAQWNSITRRLANQSHGTNHCVVLSTFVLSISSGYFLSLHEAGREGEGQSLQGSDILLYSRYFRSALHECVLGLRGRGSSSWEHERQAQVFSTMALVWHLVEILFIEVLPAGCLVKQLVEWVTWAGQERDKKRLKEILGHTPPDSHHGYWRMVYRLVLTGRLSEARNLLAHHSAFSAREDVSHNCSRVWTSCWGRLRWSDPPPPSPEESSNGWQQWRREVTARREAGAFLSLRQLQLLSRCAFVNTHLFPQVLSGEEEVFSEPEIVGSCESWYELMVARVLFTTPLVMSSDYDLVYSAEAAMKTFGVVSPEPLDSLLLAALKHSPLEVVYGAKLAEFLIIEYASSLLAHPSLWQVAMDYLSECPTQGRHHMVLHLERIPLTSARKAAKVLQLCRKFQLKELEESVCRVMAMKELRSGRLGAAFSWCLQSQDSVFAAFLAERYFTSYQTLGEFMDLDLLDNLGAAMLISKKLTFLGKYREFHQLFADGEFRPAGQLLVSLLTSGVVPKRFWLTLLMDSLPLLNLKDEIVFSSEDTVALSHCLQQLTSSHSRIDQSQSTSKSHDSEKAPPPDQSSKLSLLRVALCRNLALATLQEAELS</sequence>